<sequence length="76" mass="8054">MHPSIFDGSKRVSVIGGTYNFDGSTVIWKVDGRTIKGAVSGSIIMIGEGVAGKKVYIKGVISEQYSLSGNFPGFKI</sequence>
<dbReference type="Proteomes" id="UP000249300">
    <property type="component" value="Chromosome 1"/>
</dbReference>
<accession>A0A0A2FSN6</accession>
<protein>
    <submittedName>
        <fullName evidence="1">Uncharacterized protein</fullName>
    </submittedName>
</protein>
<name>A0A0A2FSN6_9PORP</name>
<dbReference type="AlphaFoldDB" id="A0A0A2FSN6"/>
<evidence type="ECO:0000313" key="2">
    <source>
        <dbReference type="Proteomes" id="UP000249300"/>
    </source>
</evidence>
<dbReference type="KEGG" id="pcre:NCTC12858_00899"/>
<proteinExistence type="predicted"/>
<dbReference type="EMBL" id="LS483447">
    <property type="protein sequence ID" value="SQH73061.1"/>
    <property type="molecule type" value="Genomic_DNA"/>
</dbReference>
<organism evidence="1 2">
    <name type="scientific">Porphyromonas crevioricanis</name>
    <dbReference type="NCBI Taxonomy" id="393921"/>
    <lineage>
        <taxon>Bacteria</taxon>
        <taxon>Pseudomonadati</taxon>
        <taxon>Bacteroidota</taxon>
        <taxon>Bacteroidia</taxon>
        <taxon>Bacteroidales</taxon>
        <taxon>Porphyromonadaceae</taxon>
        <taxon>Porphyromonas</taxon>
    </lineage>
</organism>
<reference evidence="1 2" key="1">
    <citation type="submission" date="2018-06" db="EMBL/GenBank/DDBJ databases">
        <authorList>
            <consortium name="Pathogen Informatics"/>
            <person name="Doyle S."/>
        </authorList>
    </citation>
    <scope>NUCLEOTIDE SEQUENCE [LARGE SCALE GENOMIC DNA]</scope>
    <source>
        <strain evidence="1 2">NCTC12858</strain>
    </source>
</reference>
<evidence type="ECO:0000313" key="1">
    <source>
        <dbReference type="EMBL" id="SQH73061.1"/>
    </source>
</evidence>
<keyword evidence="2" id="KW-1185">Reference proteome</keyword>
<gene>
    <name evidence="1" type="ORF">NCTC12858_00899</name>
</gene>